<feature type="region of interest" description="Disordered" evidence="1">
    <location>
        <begin position="380"/>
        <end position="427"/>
    </location>
</feature>
<dbReference type="InterPro" id="IPR045538">
    <property type="entry name" value="CIS_TMP"/>
</dbReference>
<name>A0A3A8QNK7_9BACT</name>
<sequence length="609" mass="65901">MLMGHLIHRQIVELELHGGGEPFSMQSEVSRVCREELPLILERVFDELVPGAAHLRWERLVLDLGALRGLDVETLATRLREALREVLRRARTSVPAATPGGTGATASGARDAGLEELSPEASDEELLRVFLETGMVPWWAEGLDGAELNARLLALLKRPSGGVAPWLRGHDGAVRMAQRVLGQLPASTALTLLEVLAREEGVEAVLATVLGTAPPGVPVLSWRRLLVETLLPVALASRPGSLHADAVLEVAQRTAVAQGSDPRTVRAPWRQQVPSALALAAPARASEAPREADPAGESLVAEALPPPKESPAAREERASSPPGAPARAAGHAAPHREVLLPQASVHEEPRPPVTFQPPRVERGQQAHWMERPHPTEAVARGVEATPGPPETSSELRAPPPLPGTRPLPPAGPRAGSVPRAPSVRPDPTALPRAHAGLAAEALLQQGLPVDNAGLVLLHPFLKTFFDAVGLLEGKVFRDFEAQCRAVCLSQWLVHEDGAEDEHRMPLSKVLCGIPLEEVVPRLGGPTEAERAEGEALLQHVVSQWTVLKNTSTRGLRDAFLQRKGLLRRDERGWVLRLEAKPYDMLLERLPWGISHIRLSWMRGLLQVER</sequence>
<proteinExistence type="predicted"/>
<protein>
    <submittedName>
        <fullName evidence="2">Uncharacterized protein</fullName>
    </submittedName>
</protein>
<dbReference type="EMBL" id="RAWK01000053">
    <property type="protein sequence ID" value="RKH69411.1"/>
    <property type="molecule type" value="Genomic_DNA"/>
</dbReference>
<reference evidence="3" key="1">
    <citation type="submission" date="2018-09" db="EMBL/GenBank/DDBJ databases">
        <authorList>
            <person name="Livingstone P.G."/>
            <person name="Whitworth D.E."/>
        </authorList>
    </citation>
    <scope>NUCLEOTIDE SEQUENCE [LARGE SCALE GENOMIC DNA]</scope>
    <source>
        <strain evidence="3">AB050A</strain>
    </source>
</reference>
<feature type="compositionally biased region" description="Pro residues" evidence="1">
    <location>
        <begin position="397"/>
        <end position="411"/>
    </location>
</feature>
<organism evidence="2 3">
    <name type="scientific">Corallococcus aberystwythensis</name>
    <dbReference type="NCBI Taxonomy" id="2316722"/>
    <lineage>
        <taxon>Bacteria</taxon>
        <taxon>Pseudomonadati</taxon>
        <taxon>Myxococcota</taxon>
        <taxon>Myxococcia</taxon>
        <taxon>Myxococcales</taxon>
        <taxon>Cystobacterineae</taxon>
        <taxon>Myxococcaceae</taxon>
        <taxon>Corallococcus</taxon>
    </lineage>
</organism>
<dbReference type="OrthoDB" id="499748at2"/>
<evidence type="ECO:0000313" key="3">
    <source>
        <dbReference type="Proteomes" id="UP000267003"/>
    </source>
</evidence>
<comment type="caution">
    <text evidence="2">The sequence shown here is derived from an EMBL/GenBank/DDBJ whole genome shotgun (WGS) entry which is preliminary data.</text>
</comment>
<dbReference type="Pfam" id="PF19268">
    <property type="entry name" value="CIS_TMP"/>
    <property type="match status" value="1"/>
</dbReference>
<gene>
    <name evidence="2" type="ORF">D7W81_11105</name>
</gene>
<feature type="region of interest" description="Disordered" evidence="1">
    <location>
        <begin position="280"/>
        <end position="367"/>
    </location>
</feature>
<feature type="compositionally biased region" description="Low complexity" evidence="1">
    <location>
        <begin position="93"/>
        <end position="109"/>
    </location>
</feature>
<feature type="region of interest" description="Disordered" evidence="1">
    <location>
        <begin position="93"/>
        <end position="119"/>
    </location>
</feature>
<feature type="compositionally biased region" description="Low complexity" evidence="1">
    <location>
        <begin position="319"/>
        <end position="332"/>
    </location>
</feature>
<evidence type="ECO:0000256" key="1">
    <source>
        <dbReference type="SAM" id="MobiDB-lite"/>
    </source>
</evidence>
<accession>A0A3A8QNK7</accession>
<dbReference type="Proteomes" id="UP000267003">
    <property type="component" value="Unassembled WGS sequence"/>
</dbReference>
<keyword evidence="3" id="KW-1185">Reference proteome</keyword>
<dbReference type="AlphaFoldDB" id="A0A3A8QNK7"/>
<evidence type="ECO:0000313" key="2">
    <source>
        <dbReference type="EMBL" id="RKH69411.1"/>
    </source>
</evidence>